<dbReference type="EMBL" id="JAEQNB010000005">
    <property type="protein sequence ID" value="MBL0388241.1"/>
    <property type="molecule type" value="Genomic_DNA"/>
</dbReference>
<gene>
    <name evidence="2" type="ORF">JJB07_16630</name>
</gene>
<reference evidence="2 3" key="1">
    <citation type="submission" date="2021-01" db="EMBL/GenBank/DDBJ databases">
        <title>Tumebacillus sp. strain ITR2 16S ribosomal RNA gene Genome sequencing and assembly.</title>
        <authorList>
            <person name="Kang M."/>
        </authorList>
    </citation>
    <scope>NUCLEOTIDE SEQUENCE [LARGE SCALE GENOMIC DNA]</scope>
    <source>
        <strain evidence="2 3">ITR2</strain>
    </source>
</reference>
<accession>A0ABS1JD86</accession>
<dbReference type="CDD" id="cd07721">
    <property type="entry name" value="yflN-like_MBL-fold"/>
    <property type="match status" value="1"/>
</dbReference>
<dbReference type="Proteomes" id="UP000602284">
    <property type="component" value="Unassembled WGS sequence"/>
</dbReference>
<name>A0ABS1JD86_9BACL</name>
<sequence>MKIEQISEHIWSLKSWMLIPCTVWVVAEEDGLTLVDAGMPFMAKGILKFLEQMKATGTLQRILLTHGHGDHVGSVKAILERYTVPVYAHATEIPYMDGDQIYPRRKKPEHNIPRKITTPLGEGENSLQRVGSLLPVFTPGHSPGHVVYYHEQDGVLLSGDLFTSKNGRLRRPMRMFTADMAQAVQSAACLRDLKPKRVEICHGKPVFQPSEQVEEYLKAHS</sequence>
<comment type="caution">
    <text evidence="2">The sequence shown here is derived from an EMBL/GenBank/DDBJ whole genome shotgun (WGS) entry which is preliminary data.</text>
</comment>
<dbReference type="SUPFAM" id="SSF56281">
    <property type="entry name" value="Metallo-hydrolase/oxidoreductase"/>
    <property type="match status" value="1"/>
</dbReference>
<dbReference type="Pfam" id="PF00753">
    <property type="entry name" value="Lactamase_B"/>
    <property type="match status" value="1"/>
</dbReference>
<dbReference type="InterPro" id="IPR036866">
    <property type="entry name" value="RibonucZ/Hydroxyglut_hydro"/>
</dbReference>
<protein>
    <submittedName>
        <fullName evidence="2">MBL fold metallo-hydrolase</fullName>
    </submittedName>
</protein>
<feature type="domain" description="Metallo-beta-lactamase" evidence="1">
    <location>
        <begin position="20"/>
        <end position="204"/>
    </location>
</feature>
<dbReference type="InterPro" id="IPR001279">
    <property type="entry name" value="Metallo-B-lactamas"/>
</dbReference>
<dbReference type="PANTHER" id="PTHR42951">
    <property type="entry name" value="METALLO-BETA-LACTAMASE DOMAIN-CONTAINING"/>
    <property type="match status" value="1"/>
</dbReference>
<dbReference type="RefSeq" id="WP_201637006.1">
    <property type="nucleotide sequence ID" value="NZ_JAEQNB010000005.1"/>
</dbReference>
<dbReference type="Gene3D" id="3.60.15.10">
    <property type="entry name" value="Ribonuclease Z/Hydroxyacylglutathione hydrolase-like"/>
    <property type="match status" value="1"/>
</dbReference>
<evidence type="ECO:0000313" key="2">
    <source>
        <dbReference type="EMBL" id="MBL0388241.1"/>
    </source>
</evidence>
<dbReference type="PANTHER" id="PTHR42951:SF9">
    <property type="entry name" value="METAL-DEPENDENT HYDROLASE"/>
    <property type="match status" value="1"/>
</dbReference>
<keyword evidence="3" id="KW-1185">Reference proteome</keyword>
<organism evidence="2 3">
    <name type="scientific">Tumebacillus amylolyticus</name>
    <dbReference type="NCBI Taxonomy" id="2801339"/>
    <lineage>
        <taxon>Bacteria</taxon>
        <taxon>Bacillati</taxon>
        <taxon>Bacillota</taxon>
        <taxon>Bacilli</taxon>
        <taxon>Bacillales</taxon>
        <taxon>Alicyclobacillaceae</taxon>
        <taxon>Tumebacillus</taxon>
    </lineage>
</organism>
<dbReference type="SMART" id="SM00849">
    <property type="entry name" value="Lactamase_B"/>
    <property type="match status" value="1"/>
</dbReference>
<evidence type="ECO:0000259" key="1">
    <source>
        <dbReference type="SMART" id="SM00849"/>
    </source>
</evidence>
<proteinExistence type="predicted"/>
<dbReference type="InterPro" id="IPR050855">
    <property type="entry name" value="NDM-1-like"/>
</dbReference>
<evidence type="ECO:0000313" key="3">
    <source>
        <dbReference type="Proteomes" id="UP000602284"/>
    </source>
</evidence>